<evidence type="ECO:0000313" key="2">
    <source>
        <dbReference type="Proteomes" id="UP000032247"/>
    </source>
</evidence>
<protein>
    <submittedName>
        <fullName evidence="1">Uncharacterized protein</fullName>
    </submittedName>
</protein>
<dbReference type="AlphaFoldDB" id="A0A0D1IL56"/>
<name>A0A0D1IL56_BACIU</name>
<gene>
    <name evidence="1" type="ORF">SC09_contig10orf00043</name>
</gene>
<dbReference type="EMBL" id="JXBC01000007">
    <property type="protein sequence ID" value="KIU09868.1"/>
    <property type="molecule type" value="Genomic_DNA"/>
</dbReference>
<proteinExistence type="predicted"/>
<reference evidence="1 2" key="1">
    <citation type="submission" date="2014-12" db="EMBL/GenBank/DDBJ databases">
        <title>Comparative genome analysis of Bacillus coagulans HM-08, Clostridium butyricum HM-68, Bacillus subtilis HM-66 and Bacillus licheniformis BL-09.</title>
        <authorList>
            <person name="Zhang H."/>
        </authorList>
    </citation>
    <scope>NUCLEOTIDE SEQUENCE [LARGE SCALE GENOMIC DNA]</scope>
    <source>
        <strain evidence="1 2">HM-66</strain>
    </source>
</reference>
<evidence type="ECO:0000313" key="1">
    <source>
        <dbReference type="EMBL" id="KIU09868.1"/>
    </source>
</evidence>
<accession>A0A0D1IL56</accession>
<comment type="caution">
    <text evidence="1">The sequence shown here is derived from an EMBL/GenBank/DDBJ whole genome shotgun (WGS) entry which is preliminary data.</text>
</comment>
<sequence length="41" mass="4548">MAIAPRGWLRALVDLPGHKKAPGFSCRRNLLQLHTRPADAL</sequence>
<organism evidence="1 2">
    <name type="scientific">Bacillus subtilis</name>
    <dbReference type="NCBI Taxonomy" id="1423"/>
    <lineage>
        <taxon>Bacteria</taxon>
        <taxon>Bacillati</taxon>
        <taxon>Bacillota</taxon>
        <taxon>Bacilli</taxon>
        <taxon>Bacillales</taxon>
        <taxon>Bacillaceae</taxon>
        <taxon>Bacillus</taxon>
    </lineage>
</organism>
<dbReference type="Proteomes" id="UP000032247">
    <property type="component" value="Unassembled WGS sequence"/>
</dbReference>